<evidence type="ECO:0008006" key="3">
    <source>
        <dbReference type="Google" id="ProtNLM"/>
    </source>
</evidence>
<dbReference type="OrthoDB" id="6689311at2"/>
<protein>
    <recommendedName>
        <fullName evidence="3">Abortive infection protein-like C-terminal domain-containing protein</fullName>
    </recommendedName>
</protein>
<dbReference type="RefSeq" id="WP_074374237.1">
    <property type="nucleotide sequence ID" value="NZ_AP024907.1"/>
</dbReference>
<gene>
    <name evidence="1" type="ORF">VSP9026_03509</name>
</gene>
<accession>A0A1N6M8S5</accession>
<evidence type="ECO:0000313" key="2">
    <source>
        <dbReference type="Proteomes" id="UP000184774"/>
    </source>
</evidence>
<proteinExistence type="predicted"/>
<dbReference type="EMBL" id="FSSB01000021">
    <property type="protein sequence ID" value="SIO95757.1"/>
    <property type="molecule type" value="Genomic_DNA"/>
</dbReference>
<dbReference type="Proteomes" id="UP000184774">
    <property type="component" value="Unassembled WGS sequence"/>
</dbReference>
<evidence type="ECO:0000313" key="1">
    <source>
        <dbReference type="EMBL" id="SIO95757.1"/>
    </source>
</evidence>
<organism evidence="1 2">
    <name type="scientific">Vibrio spartinae</name>
    <dbReference type="NCBI Taxonomy" id="1918945"/>
    <lineage>
        <taxon>Bacteria</taxon>
        <taxon>Pseudomonadati</taxon>
        <taxon>Pseudomonadota</taxon>
        <taxon>Gammaproteobacteria</taxon>
        <taxon>Vibrionales</taxon>
        <taxon>Vibrionaceae</taxon>
        <taxon>Vibrio</taxon>
    </lineage>
</organism>
<reference evidence="1 2" key="1">
    <citation type="submission" date="2016-12" db="EMBL/GenBank/DDBJ databases">
        <authorList>
            <person name="Song W.-J."/>
            <person name="Kurnit D.M."/>
        </authorList>
    </citation>
    <scope>NUCLEOTIDE SEQUENCE [LARGE SCALE GENOMIC DNA]</scope>
    <source>
        <strain evidence="1 2">CECT 9026</strain>
    </source>
</reference>
<sequence>MQRTKEILSQNRESFEYYMNFEDHDVYYIAIEKKITADNCIETCKSLIEGISKSILQRIDLRVDHIRKRFSSQDLTGLETTFDKMKGNGEDFHTLFQRAVLVLNNYHPSCQKELLDSFGKNFCRYLARIRNDRGDIAHGRAAPKTEKSSIQLAHLVENLTDLIISHMLEILSLIDFEKEDKPQIKAMIEASFLEKDSESLGLIEREEQQIRAFNESLDEQYRYAGKVRYSLALYEQYEDDYLTQLQEYITDIEVEAEEN</sequence>
<dbReference type="AlphaFoldDB" id="A0A1N6M8S5"/>
<name>A0A1N6M8S5_9VIBR</name>